<reference evidence="5 6" key="1">
    <citation type="journal article" date="2016" name="Nat. Commun.">
        <title>Thousands of microbial genomes shed light on interconnected biogeochemical processes in an aquifer system.</title>
        <authorList>
            <person name="Anantharaman K."/>
            <person name="Brown C.T."/>
            <person name="Hug L.A."/>
            <person name="Sharon I."/>
            <person name="Castelle C.J."/>
            <person name="Probst A.J."/>
            <person name="Thomas B.C."/>
            <person name="Singh A."/>
            <person name="Wilkins M.J."/>
            <person name="Karaoz U."/>
            <person name="Brodie E.L."/>
            <person name="Williams K.H."/>
            <person name="Hubbard S.S."/>
            <person name="Banfield J.F."/>
        </authorList>
    </citation>
    <scope>NUCLEOTIDE SEQUENCE [LARGE SCALE GENOMIC DNA]</scope>
</reference>
<dbReference type="SMART" id="SM00279">
    <property type="entry name" value="HhH2"/>
    <property type="match status" value="1"/>
</dbReference>
<proteinExistence type="predicted"/>
<organism evidence="5 6">
    <name type="scientific">Candidatus Wallbacteria bacterium GWC2_49_35</name>
    <dbReference type="NCBI Taxonomy" id="1817813"/>
    <lineage>
        <taxon>Bacteria</taxon>
        <taxon>Candidatus Walliibacteriota</taxon>
    </lineage>
</organism>
<keyword evidence="1" id="KW-0540">Nuclease</keyword>
<dbReference type="GO" id="GO:0008409">
    <property type="term" value="F:5'-3' exonuclease activity"/>
    <property type="evidence" value="ECO:0007669"/>
    <property type="project" value="InterPro"/>
</dbReference>
<dbReference type="Proteomes" id="UP000178735">
    <property type="component" value="Unassembled WGS sequence"/>
</dbReference>
<evidence type="ECO:0000256" key="2">
    <source>
        <dbReference type="ARBA" id="ARBA00022801"/>
    </source>
</evidence>
<dbReference type="PANTHER" id="PTHR42646">
    <property type="entry name" value="FLAP ENDONUCLEASE XNI"/>
    <property type="match status" value="1"/>
</dbReference>
<evidence type="ECO:0000256" key="1">
    <source>
        <dbReference type="ARBA" id="ARBA00022722"/>
    </source>
</evidence>
<dbReference type="InterPro" id="IPR020046">
    <property type="entry name" value="5-3_exonucl_a-hlix_arch_N"/>
</dbReference>
<dbReference type="SMART" id="SM00475">
    <property type="entry name" value="53EXOc"/>
    <property type="match status" value="1"/>
</dbReference>
<evidence type="ECO:0000256" key="3">
    <source>
        <dbReference type="ARBA" id="ARBA00023125"/>
    </source>
</evidence>
<dbReference type="InterPro" id="IPR008918">
    <property type="entry name" value="HhH2"/>
</dbReference>
<dbReference type="InterPro" id="IPR036279">
    <property type="entry name" value="5-3_exonuclease_C_sf"/>
</dbReference>
<dbReference type="SUPFAM" id="SSF47807">
    <property type="entry name" value="5' to 3' exonuclease, C-terminal subdomain"/>
    <property type="match status" value="1"/>
</dbReference>
<evidence type="ECO:0000313" key="6">
    <source>
        <dbReference type="Proteomes" id="UP000178735"/>
    </source>
</evidence>
<dbReference type="InterPro" id="IPR002421">
    <property type="entry name" value="5-3_exonuclease"/>
</dbReference>
<feature type="domain" description="5'-3' exonuclease" evidence="4">
    <location>
        <begin position="13"/>
        <end position="274"/>
    </location>
</feature>
<dbReference type="CDD" id="cd09859">
    <property type="entry name" value="PIN_53EXO"/>
    <property type="match status" value="1"/>
</dbReference>
<dbReference type="Pfam" id="PF02739">
    <property type="entry name" value="5_3_exonuc_N"/>
    <property type="match status" value="1"/>
</dbReference>
<dbReference type="CDD" id="cd09898">
    <property type="entry name" value="H3TH_53EXO"/>
    <property type="match status" value="1"/>
</dbReference>
<dbReference type="InterPro" id="IPR020045">
    <property type="entry name" value="DNA_polI_H3TH"/>
</dbReference>
<keyword evidence="2" id="KW-0378">Hydrolase</keyword>
<comment type="caution">
    <text evidence="5">The sequence shown here is derived from an EMBL/GenBank/DDBJ whole genome shotgun (WGS) entry which is preliminary data.</text>
</comment>
<dbReference type="Pfam" id="PF01367">
    <property type="entry name" value="5_3_exonuc"/>
    <property type="match status" value="1"/>
</dbReference>
<dbReference type="PANTHER" id="PTHR42646:SF2">
    <property type="entry name" value="5'-3' EXONUCLEASE FAMILY PROTEIN"/>
    <property type="match status" value="1"/>
</dbReference>
<dbReference type="STRING" id="1817813.A2008_13350"/>
<dbReference type="SUPFAM" id="SSF88723">
    <property type="entry name" value="PIN domain-like"/>
    <property type="match status" value="1"/>
</dbReference>
<name>A0A1F7WVX5_9BACT</name>
<sequence length="311" mass="35499">MSEGAKAAAMDNLKTVYLIDTYNLIFKAFFAFANKPLITSYKMNISAVYGFLNMLHKILNDYEPTYVVCVHDTGEKTFREDIYEGYKAQRPECPVDLVPQFNVIFEFIDALSLPRLSKPGLEADDIIGTIAKRAVAGGYCAKIISSDRDLFQLISDNVHMISLKKGISEIVEYGPELLKQEYKIRPQEVVLYKSLVGDTSDNIPGVHGIGPKAAEELIAKFKSLDEIYNNIEMITGRKKELLLAGREKAYLSYRLAEIECDGDVAVDIENYRKFDPDIDKFHSLCVKYEQKKMFERYSNYFEKRSGFFYGH</sequence>
<protein>
    <recommendedName>
        <fullName evidence="4">5'-3' exonuclease domain-containing protein</fullName>
    </recommendedName>
</protein>
<dbReference type="GO" id="GO:0033567">
    <property type="term" value="P:DNA replication, Okazaki fragment processing"/>
    <property type="evidence" value="ECO:0007669"/>
    <property type="project" value="InterPro"/>
</dbReference>
<gene>
    <name evidence="5" type="ORF">A2008_13350</name>
</gene>
<dbReference type="Gene3D" id="1.10.150.20">
    <property type="entry name" value="5' to 3' exonuclease, C-terminal subdomain"/>
    <property type="match status" value="1"/>
</dbReference>
<dbReference type="AlphaFoldDB" id="A0A1F7WVX5"/>
<dbReference type="EMBL" id="MGFH01000070">
    <property type="protein sequence ID" value="OGM06288.1"/>
    <property type="molecule type" value="Genomic_DNA"/>
</dbReference>
<dbReference type="GO" id="GO:0003677">
    <property type="term" value="F:DNA binding"/>
    <property type="evidence" value="ECO:0007669"/>
    <property type="project" value="UniProtKB-KW"/>
</dbReference>
<dbReference type="FunFam" id="1.10.150.20:FF:000003">
    <property type="entry name" value="DNA polymerase I"/>
    <property type="match status" value="1"/>
</dbReference>
<evidence type="ECO:0000313" key="5">
    <source>
        <dbReference type="EMBL" id="OGM06288.1"/>
    </source>
</evidence>
<dbReference type="Gene3D" id="3.40.50.1010">
    <property type="entry name" value="5'-nuclease"/>
    <property type="match status" value="1"/>
</dbReference>
<keyword evidence="3" id="KW-0238">DNA-binding</keyword>
<dbReference type="GO" id="GO:0017108">
    <property type="term" value="F:5'-flap endonuclease activity"/>
    <property type="evidence" value="ECO:0007669"/>
    <property type="project" value="InterPro"/>
</dbReference>
<dbReference type="InterPro" id="IPR038969">
    <property type="entry name" value="FEN"/>
</dbReference>
<evidence type="ECO:0000259" key="4">
    <source>
        <dbReference type="SMART" id="SM00475"/>
    </source>
</evidence>
<accession>A0A1F7WVX5</accession>
<dbReference type="InterPro" id="IPR029060">
    <property type="entry name" value="PIN-like_dom_sf"/>
</dbReference>